<accession>A0A1W1CKP4</accession>
<dbReference type="AlphaFoldDB" id="A0A1W1CKP4"/>
<sequence length="48" mass="5864">MQINFEATELKKAKKYVEKLTTKEEELTKKRKKKSSSFFKDLFQFLFK</sequence>
<evidence type="ECO:0000313" key="1">
    <source>
        <dbReference type="EMBL" id="SFV66386.1"/>
    </source>
</evidence>
<proteinExistence type="predicted"/>
<reference evidence="1" key="1">
    <citation type="submission" date="2016-10" db="EMBL/GenBank/DDBJ databases">
        <authorList>
            <person name="de Groot N.N."/>
        </authorList>
    </citation>
    <scope>NUCLEOTIDE SEQUENCE</scope>
</reference>
<name>A0A1W1CKP4_9ZZZZ</name>
<gene>
    <name evidence="1" type="ORF">MNB_SV-14-721</name>
</gene>
<dbReference type="EMBL" id="FPHN01000203">
    <property type="protein sequence ID" value="SFV66386.1"/>
    <property type="molecule type" value="Genomic_DNA"/>
</dbReference>
<protein>
    <submittedName>
        <fullName evidence="1">Uncharacterized protein</fullName>
    </submittedName>
</protein>
<organism evidence="1">
    <name type="scientific">hydrothermal vent metagenome</name>
    <dbReference type="NCBI Taxonomy" id="652676"/>
    <lineage>
        <taxon>unclassified sequences</taxon>
        <taxon>metagenomes</taxon>
        <taxon>ecological metagenomes</taxon>
    </lineage>
</organism>